<dbReference type="EMBL" id="AP008218">
    <property type="protein sequence ID" value="BAF29657.1"/>
    <property type="molecule type" value="Genomic_DNA"/>
</dbReference>
<reference evidence="3" key="2">
    <citation type="journal article" date="2008" name="Nucleic Acids Res.">
        <title>The rice annotation project database (RAP-DB): 2008 update.</title>
        <authorList>
            <consortium name="The rice annotation project (RAP)"/>
        </authorList>
    </citation>
    <scope>GENOME REANNOTATION</scope>
    <source>
        <strain evidence="3">cv. Nipponbare</strain>
    </source>
</reference>
<reference evidence="2 3" key="1">
    <citation type="journal article" date="2005" name="Nature">
        <title>The map-based sequence of the rice genome.</title>
        <authorList>
            <consortium name="International rice genome sequencing project (IRGSP)"/>
            <person name="Matsumoto T."/>
            <person name="Wu J."/>
            <person name="Kanamori H."/>
            <person name="Katayose Y."/>
            <person name="Fujisawa M."/>
            <person name="Namiki N."/>
            <person name="Mizuno H."/>
            <person name="Yamamoto K."/>
            <person name="Antonio B.A."/>
            <person name="Baba T."/>
            <person name="Sakata K."/>
            <person name="Nagamura Y."/>
            <person name="Aoki H."/>
            <person name="Arikawa K."/>
            <person name="Arita K."/>
            <person name="Bito T."/>
            <person name="Chiden Y."/>
            <person name="Fujitsuka N."/>
            <person name="Fukunaka R."/>
            <person name="Hamada M."/>
            <person name="Harada C."/>
            <person name="Hayashi A."/>
            <person name="Hijishita S."/>
            <person name="Honda M."/>
            <person name="Hosokawa S."/>
            <person name="Ichikawa Y."/>
            <person name="Idonuma A."/>
            <person name="Iijima M."/>
            <person name="Ikeda M."/>
            <person name="Ikeno M."/>
            <person name="Ito K."/>
            <person name="Ito S."/>
            <person name="Ito T."/>
            <person name="Ito Y."/>
            <person name="Ito Y."/>
            <person name="Iwabuchi A."/>
            <person name="Kamiya K."/>
            <person name="Karasawa W."/>
            <person name="Kurita K."/>
            <person name="Katagiri S."/>
            <person name="Kikuta A."/>
            <person name="Kobayashi H."/>
            <person name="Kobayashi N."/>
            <person name="Machita K."/>
            <person name="Maehara T."/>
            <person name="Masukawa M."/>
            <person name="Mizubayashi T."/>
            <person name="Mukai Y."/>
            <person name="Nagasaki H."/>
            <person name="Nagata Y."/>
            <person name="Naito S."/>
            <person name="Nakashima M."/>
            <person name="Nakama Y."/>
            <person name="Nakamichi Y."/>
            <person name="Nakamura M."/>
            <person name="Meguro A."/>
            <person name="Negishi M."/>
            <person name="Ohta I."/>
            <person name="Ohta T."/>
            <person name="Okamoto M."/>
            <person name="Ono N."/>
            <person name="Saji S."/>
            <person name="Sakaguchi M."/>
            <person name="Sakai K."/>
            <person name="Shibata M."/>
            <person name="Shimokawa T."/>
            <person name="Song J."/>
            <person name="Takazaki Y."/>
            <person name="Terasawa K."/>
            <person name="Tsugane M."/>
            <person name="Tsuji K."/>
            <person name="Ueda S."/>
            <person name="Waki K."/>
            <person name="Yamagata H."/>
            <person name="Yamamoto M."/>
            <person name="Yamamoto S."/>
            <person name="Yamane H."/>
            <person name="Yoshiki S."/>
            <person name="Yoshihara R."/>
            <person name="Yukawa K."/>
            <person name="Zhong H."/>
            <person name="Yano M."/>
            <person name="Yuan Q."/>
            <person name="Ouyang S."/>
            <person name="Liu J."/>
            <person name="Jones K.M."/>
            <person name="Gansberger K."/>
            <person name="Moffat K."/>
            <person name="Hill J."/>
            <person name="Bera J."/>
            <person name="Fadrosh D."/>
            <person name="Jin S."/>
            <person name="Johri S."/>
            <person name="Kim M."/>
            <person name="Overton L."/>
            <person name="Reardon M."/>
            <person name="Tsitrin T."/>
            <person name="Vuong H."/>
            <person name="Weaver B."/>
            <person name="Ciecko A."/>
            <person name="Tallon L."/>
            <person name="Jackson J."/>
            <person name="Pai G."/>
            <person name="Aken S.V."/>
            <person name="Utterback T."/>
            <person name="Reidmuller S."/>
            <person name="Feldblyum T."/>
            <person name="Hsiao J."/>
            <person name="Zismann V."/>
            <person name="Iobst S."/>
            <person name="de Vazeille A.R."/>
            <person name="Buell C.R."/>
            <person name="Ying K."/>
            <person name="Li Y."/>
            <person name="Lu T."/>
            <person name="Huang Y."/>
            <person name="Zhao Q."/>
            <person name="Feng Q."/>
            <person name="Zhang L."/>
            <person name="Zhu J."/>
            <person name="Weng Q."/>
            <person name="Mu J."/>
            <person name="Lu Y."/>
            <person name="Fan D."/>
            <person name="Liu Y."/>
            <person name="Guan J."/>
            <person name="Zhang Y."/>
            <person name="Yu S."/>
            <person name="Liu X."/>
            <person name="Zhang Y."/>
            <person name="Hong G."/>
            <person name="Han B."/>
            <person name="Choisne N."/>
            <person name="Demange N."/>
            <person name="Orjeda G."/>
            <person name="Samain S."/>
            <person name="Cattolico L."/>
            <person name="Pelletier E."/>
            <person name="Couloux A."/>
            <person name="Segurens B."/>
            <person name="Wincker P."/>
            <person name="D'Hont A."/>
            <person name="Scarpelli C."/>
            <person name="Weissenbach J."/>
            <person name="Salanoubat M."/>
            <person name="Quetier F."/>
            <person name="Yu Y."/>
            <person name="Kim H.R."/>
            <person name="Rambo T."/>
            <person name="Currie J."/>
            <person name="Collura K."/>
            <person name="Luo M."/>
            <person name="Yang T."/>
            <person name="Ammiraju J.S.S."/>
            <person name="Engler F."/>
            <person name="Soderlund C."/>
            <person name="Wing R.A."/>
            <person name="Palmer L.E."/>
            <person name="de la Bastide M."/>
            <person name="Spiegel L."/>
            <person name="Nascimento L."/>
            <person name="Zutavern T."/>
            <person name="O'Shaughnessy A."/>
            <person name="Dike S."/>
            <person name="Dedhia N."/>
            <person name="Preston R."/>
            <person name="Balija V."/>
            <person name="McCombie W.R."/>
            <person name="Chow T."/>
            <person name="Chen H."/>
            <person name="Chung M."/>
            <person name="Chen C."/>
            <person name="Shaw J."/>
            <person name="Wu H."/>
            <person name="Hsiao K."/>
            <person name="Chao Y."/>
            <person name="Chu M."/>
            <person name="Cheng C."/>
            <person name="Hour A."/>
            <person name="Lee P."/>
            <person name="Lin S."/>
            <person name="Lin Y."/>
            <person name="Liou J."/>
            <person name="Liu S."/>
            <person name="Hsing Y."/>
            <person name="Raghuvanshi S."/>
            <person name="Mohanty A."/>
            <person name="Bharti A.K."/>
            <person name="Gaur A."/>
            <person name="Gupta V."/>
            <person name="Kumar D."/>
            <person name="Ravi V."/>
            <person name="Vij S."/>
            <person name="Kapur A."/>
            <person name="Khurana P."/>
            <person name="Khurana P."/>
            <person name="Khurana J.P."/>
            <person name="Tyagi A.K."/>
            <person name="Gaikwad K."/>
            <person name="Singh A."/>
            <person name="Dalal V."/>
            <person name="Srivastava S."/>
            <person name="Dixit A."/>
            <person name="Pal A.K."/>
            <person name="Ghazi I.A."/>
            <person name="Yadav M."/>
            <person name="Pandit A."/>
            <person name="Bhargava A."/>
            <person name="Sureshbabu K."/>
            <person name="Batra K."/>
            <person name="Sharma T.R."/>
            <person name="Mohapatra T."/>
            <person name="Singh N.K."/>
            <person name="Messing J."/>
            <person name="Nelson A.B."/>
            <person name="Fuks G."/>
            <person name="Kavchok S."/>
            <person name="Keizer G."/>
            <person name="Linton E."/>
            <person name="Llaca V."/>
            <person name="Song R."/>
            <person name="Tanyolac B."/>
            <person name="Young S."/>
            <person name="Ho-Il K."/>
            <person name="Hahn J.H."/>
            <person name="Sangsakoo G."/>
            <person name="Vanavichit A."/>
            <person name="de Mattos Luiz.A.T."/>
            <person name="Zimmer P.D."/>
            <person name="Malone G."/>
            <person name="Dellagostin O."/>
            <person name="de Oliveira A.C."/>
            <person name="Bevan M."/>
            <person name="Bancroft I."/>
            <person name="Minx P."/>
            <person name="Cordum H."/>
            <person name="Wilson R."/>
            <person name="Cheng Z."/>
            <person name="Jin W."/>
            <person name="Jiang J."/>
            <person name="Leong S.A."/>
            <person name="Iwama H."/>
            <person name="Gojobori T."/>
            <person name="Itoh T."/>
            <person name="Niimura Y."/>
            <person name="Fujii Y."/>
            <person name="Habara T."/>
            <person name="Sakai H."/>
            <person name="Sato Y."/>
            <person name="Wilson G."/>
            <person name="Kumar K."/>
            <person name="McCouch S."/>
            <person name="Juretic N."/>
            <person name="Hoen D."/>
            <person name="Wright S."/>
            <person name="Bruskiewich R."/>
            <person name="Bureau T."/>
            <person name="Miyao A."/>
            <person name="Hirochika H."/>
            <person name="Nishikawa T."/>
            <person name="Kadowaki K."/>
            <person name="Sugiura M."/>
            <person name="Burr B."/>
            <person name="Sasaki T."/>
        </authorList>
    </citation>
    <scope>NUCLEOTIDE SEQUENCE [LARGE SCALE GENOMIC DNA]</scope>
    <source>
        <strain evidence="3">cv. Nipponbare</strain>
    </source>
</reference>
<protein>
    <submittedName>
        <fullName evidence="2">Os12g0408100 protein</fullName>
    </submittedName>
</protein>
<accession>A0A0P0Y9P6</accession>
<evidence type="ECO:0000313" key="2">
    <source>
        <dbReference type="EMBL" id="BAF29657.1"/>
    </source>
</evidence>
<name>A0A0P0Y9P6_ORYSJ</name>
<evidence type="ECO:0000313" key="3">
    <source>
        <dbReference type="Proteomes" id="UP000000763"/>
    </source>
</evidence>
<feature type="compositionally biased region" description="Acidic residues" evidence="1">
    <location>
        <begin position="76"/>
        <end position="90"/>
    </location>
</feature>
<dbReference type="AlphaFoldDB" id="A0A0P0Y9P6"/>
<gene>
    <name evidence="2" type="ordered locus">Os12g0408100</name>
</gene>
<proteinExistence type="predicted"/>
<feature type="region of interest" description="Disordered" evidence="1">
    <location>
        <begin position="15"/>
        <end position="114"/>
    </location>
</feature>
<dbReference type="KEGG" id="dosa:Os12g0408100"/>
<dbReference type="Gramene" id="Os12t0408100-01">
    <property type="protein sequence ID" value="Os12t0408100-01"/>
    <property type="gene ID" value="Os12g0408100"/>
</dbReference>
<dbReference type="Proteomes" id="UP000000763">
    <property type="component" value="Chromosome 12"/>
</dbReference>
<evidence type="ECO:0000256" key="1">
    <source>
        <dbReference type="SAM" id="MobiDB-lite"/>
    </source>
</evidence>
<organism evidence="2 3">
    <name type="scientific">Oryza sativa subsp. japonica</name>
    <name type="common">Rice</name>
    <dbReference type="NCBI Taxonomy" id="39947"/>
    <lineage>
        <taxon>Eukaryota</taxon>
        <taxon>Viridiplantae</taxon>
        <taxon>Streptophyta</taxon>
        <taxon>Embryophyta</taxon>
        <taxon>Tracheophyta</taxon>
        <taxon>Spermatophyta</taxon>
        <taxon>Magnoliopsida</taxon>
        <taxon>Liliopsida</taxon>
        <taxon>Poales</taxon>
        <taxon>Poaceae</taxon>
        <taxon>BOP clade</taxon>
        <taxon>Oryzoideae</taxon>
        <taxon>Oryzeae</taxon>
        <taxon>Oryzinae</taxon>
        <taxon>Oryza</taxon>
        <taxon>Oryza sativa</taxon>
    </lineage>
</organism>
<sequence length="114" mass="12294">MAPCDLAVLERVGSDVVRTSEMQQQEGSPEGDEPVAALRGAEGEPAEGVRRGDVGELVRQPEDSPPFVSALAPPDAGEEEREELLDEAEDYKDLGCPFAPKAQQQPGDFSRLHH</sequence>
<dbReference type="SMR" id="A0A0P0Y9P6"/>
<feature type="compositionally biased region" description="Basic and acidic residues" evidence="1">
    <location>
        <begin position="47"/>
        <end position="62"/>
    </location>
</feature>